<dbReference type="EMBL" id="CM042043">
    <property type="protein sequence ID" value="KAI3694007.1"/>
    <property type="molecule type" value="Genomic_DNA"/>
</dbReference>
<keyword evidence="2" id="KW-1185">Reference proteome</keyword>
<evidence type="ECO:0000313" key="2">
    <source>
        <dbReference type="Proteomes" id="UP001056120"/>
    </source>
</evidence>
<reference evidence="2" key="1">
    <citation type="journal article" date="2022" name="Mol. Ecol. Resour.">
        <title>The genomes of chicory, endive, great burdock and yacon provide insights into Asteraceae palaeo-polyploidization history and plant inulin production.</title>
        <authorList>
            <person name="Fan W."/>
            <person name="Wang S."/>
            <person name="Wang H."/>
            <person name="Wang A."/>
            <person name="Jiang F."/>
            <person name="Liu H."/>
            <person name="Zhao H."/>
            <person name="Xu D."/>
            <person name="Zhang Y."/>
        </authorList>
    </citation>
    <scope>NUCLEOTIDE SEQUENCE [LARGE SCALE GENOMIC DNA]</scope>
    <source>
        <strain evidence="2">cv. Yunnan</strain>
    </source>
</reference>
<protein>
    <submittedName>
        <fullName evidence="1">Uncharacterized protein</fullName>
    </submittedName>
</protein>
<gene>
    <name evidence="1" type="ORF">L1987_76965</name>
</gene>
<proteinExistence type="predicted"/>
<reference evidence="1 2" key="2">
    <citation type="journal article" date="2022" name="Mol. Ecol. Resour.">
        <title>The genomes of chicory, endive, great burdock and yacon provide insights into Asteraceae paleo-polyploidization history and plant inulin production.</title>
        <authorList>
            <person name="Fan W."/>
            <person name="Wang S."/>
            <person name="Wang H."/>
            <person name="Wang A."/>
            <person name="Jiang F."/>
            <person name="Liu H."/>
            <person name="Zhao H."/>
            <person name="Xu D."/>
            <person name="Zhang Y."/>
        </authorList>
    </citation>
    <scope>NUCLEOTIDE SEQUENCE [LARGE SCALE GENOMIC DNA]</scope>
    <source>
        <strain evidence="2">cv. Yunnan</strain>
        <tissue evidence="1">Leaves</tissue>
    </source>
</reference>
<comment type="caution">
    <text evidence="1">The sequence shown here is derived from an EMBL/GenBank/DDBJ whole genome shotgun (WGS) entry which is preliminary data.</text>
</comment>
<sequence>MRVVDELVLMMRRPEVVTVRKTKWTLTIDLERIILSALVALSYKYPLIPPSFSPNQTPPSIHQHTLTSMTTHLDTLWLFALASKSQCTSINFFLFSAIFALASFINRLFQWAHPGGPAWSNLKSTIPGPKGLPFIGSMHLMSGLAHRKIAAAANSCGASRLMAFSLGETRVIVTCKPEVAKDILNSSAFADRPVKESAYRLMFNRAIGFAPYGVYWRTLRRIAATHLFCPKQIKVSEGQRRVVGVQIVEMLRNQQNNQTCSVCVRNVLKRASLSNMMWSVFGRMYRVDSDEGDSVELRKLVDEGYELLGVLNWTDHLPWLADFDPQGVRSRCSKLVPKVNRFVKRIIDEHRARPSQLDGDFTDVLLSLEGSDKLSESDMIAVLWEMIFRGTDTVAVLIEWILARLLLHVDVQVKVQDELDRVVGRSRAVTEADVTSLVYLQAVVKEVLRLHPPGPLLSWARLAITDTTIDGHEVAAGTTAMVNMWAICRDPEIWKEPVEFRPERFLNKTEGLMDMSVMGSDLRLAPFGSGRRSCPGKSLGMTTVSFWVASLLQEFEFGRGDGYDVDLSEVLKLSSEMANPLRVTLRSRTMGINNM</sequence>
<organism evidence="1 2">
    <name type="scientific">Smallanthus sonchifolius</name>
    <dbReference type="NCBI Taxonomy" id="185202"/>
    <lineage>
        <taxon>Eukaryota</taxon>
        <taxon>Viridiplantae</taxon>
        <taxon>Streptophyta</taxon>
        <taxon>Embryophyta</taxon>
        <taxon>Tracheophyta</taxon>
        <taxon>Spermatophyta</taxon>
        <taxon>Magnoliopsida</taxon>
        <taxon>eudicotyledons</taxon>
        <taxon>Gunneridae</taxon>
        <taxon>Pentapetalae</taxon>
        <taxon>asterids</taxon>
        <taxon>campanulids</taxon>
        <taxon>Asterales</taxon>
        <taxon>Asteraceae</taxon>
        <taxon>Asteroideae</taxon>
        <taxon>Heliantheae alliance</taxon>
        <taxon>Millerieae</taxon>
        <taxon>Smallanthus</taxon>
    </lineage>
</organism>
<dbReference type="Proteomes" id="UP001056120">
    <property type="component" value="Linkage Group LG26"/>
</dbReference>
<evidence type="ECO:0000313" key="1">
    <source>
        <dbReference type="EMBL" id="KAI3694007.1"/>
    </source>
</evidence>
<name>A0ACB8Z893_9ASTR</name>
<accession>A0ACB8Z893</accession>